<feature type="transmembrane region" description="Helical" evidence="7">
    <location>
        <begin position="69"/>
        <end position="88"/>
    </location>
</feature>
<dbReference type="Pfam" id="PF07690">
    <property type="entry name" value="MFS_1"/>
    <property type="match status" value="1"/>
</dbReference>
<feature type="transmembrane region" description="Helical" evidence="7">
    <location>
        <begin position="297"/>
        <end position="317"/>
    </location>
</feature>
<evidence type="ECO:0000256" key="6">
    <source>
        <dbReference type="ARBA" id="ARBA00023136"/>
    </source>
</evidence>
<dbReference type="AlphaFoldDB" id="A0A5J6HMW1"/>
<feature type="transmembrane region" description="Helical" evidence="7">
    <location>
        <begin position="232"/>
        <end position="258"/>
    </location>
</feature>
<organism evidence="9 10">
    <name type="scientific">Streptomyces alboniger</name>
    <dbReference type="NCBI Taxonomy" id="132473"/>
    <lineage>
        <taxon>Bacteria</taxon>
        <taxon>Bacillati</taxon>
        <taxon>Actinomycetota</taxon>
        <taxon>Actinomycetes</taxon>
        <taxon>Kitasatosporales</taxon>
        <taxon>Streptomycetaceae</taxon>
        <taxon>Streptomyces</taxon>
        <taxon>Streptomyces aurantiacus group</taxon>
    </lineage>
</organism>
<reference evidence="9 10" key="1">
    <citation type="submission" date="2017-09" db="EMBL/GenBank/DDBJ databases">
        <authorList>
            <person name="Lee N."/>
            <person name="Cho B.-K."/>
        </authorList>
    </citation>
    <scope>NUCLEOTIDE SEQUENCE [LARGE SCALE GENOMIC DNA]</scope>
    <source>
        <strain evidence="9 10">ATCC 12461</strain>
    </source>
</reference>
<evidence type="ECO:0000256" key="5">
    <source>
        <dbReference type="ARBA" id="ARBA00022989"/>
    </source>
</evidence>
<comment type="subcellular location">
    <subcellularLocation>
        <location evidence="1">Cell membrane</location>
        <topology evidence="1">Multi-pass membrane protein</topology>
    </subcellularLocation>
</comment>
<feature type="transmembrane region" description="Helical" evidence="7">
    <location>
        <begin position="185"/>
        <end position="211"/>
    </location>
</feature>
<keyword evidence="6 7" id="KW-0472">Membrane</keyword>
<feature type="transmembrane region" description="Helical" evidence="7">
    <location>
        <begin position="41"/>
        <end position="63"/>
    </location>
</feature>
<dbReference type="Proteomes" id="UP000326553">
    <property type="component" value="Chromosome"/>
</dbReference>
<dbReference type="SUPFAM" id="SSF103473">
    <property type="entry name" value="MFS general substrate transporter"/>
    <property type="match status" value="1"/>
</dbReference>
<dbReference type="Gene3D" id="1.20.1250.20">
    <property type="entry name" value="MFS general substrate transporter like domains"/>
    <property type="match status" value="1"/>
</dbReference>
<keyword evidence="10" id="KW-1185">Reference proteome</keyword>
<keyword evidence="5 7" id="KW-1133">Transmembrane helix</keyword>
<dbReference type="EMBL" id="CP023695">
    <property type="protein sequence ID" value="QEV20798.1"/>
    <property type="molecule type" value="Genomic_DNA"/>
</dbReference>
<evidence type="ECO:0000313" key="9">
    <source>
        <dbReference type="EMBL" id="QEV20798.1"/>
    </source>
</evidence>
<dbReference type="PROSITE" id="PS50850">
    <property type="entry name" value="MFS"/>
    <property type="match status" value="1"/>
</dbReference>
<evidence type="ECO:0000259" key="8">
    <source>
        <dbReference type="PROSITE" id="PS50850"/>
    </source>
</evidence>
<evidence type="ECO:0000256" key="7">
    <source>
        <dbReference type="SAM" id="Phobius"/>
    </source>
</evidence>
<evidence type="ECO:0000256" key="2">
    <source>
        <dbReference type="ARBA" id="ARBA00022448"/>
    </source>
</evidence>
<name>A0A5J6HMW1_STRAD</name>
<feature type="transmembrane region" description="Helical" evidence="7">
    <location>
        <begin position="364"/>
        <end position="383"/>
    </location>
</feature>
<evidence type="ECO:0000313" key="10">
    <source>
        <dbReference type="Proteomes" id="UP000326553"/>
    </source>
</evidence>
<dbReference type="GO" id="GO:0022857">
    <property type="term" value="F:transmembrane transporter activity"/>
    <property type="evidence" value="ECO:0007669"/>
    <property type="project" value="InterPro"/>
</dbReference>
<proteinExistence type="predicted"/>
<gene>
    <name evidence="9" type="ORF">CP975_27535</name>
</gene>
<dbReference type="OrthoDB" id="6803299at2"/>
<evidence type="ECO:0000256" key="4">
    <source>
        <dbReference type="ARBA" id="ARBA00022692"/>
    </source>
</evidence>
<keyword evidence="2" id="KW-0813">Transport</keyword>
<dbReference type="InterPro" id="IPR036259">
    <property type="entry name" value="MFS_trans_sf"/>
</dbReference>
<dbReference type="InterPro" id="IPR050171">
    <property type="entry name" value="MFS_Transporters"/>
</dbReference>
<feature type="transmembrane region" description="Helical" evidence="7">
    <location>
        <begin position="389"/>
        <end position="409"/>
    </location>
</feature>
<feature type="domain" description="Major facilitator superfamily (MFS) profile" evidence="8">
    <location>
        <begin position="29"/>
        <end position="413"/>
    </location>
</feature>
<dbReference type="RefSeq" id="WP_055530541.1">
    <property type="nucleotide sequence ID" value="NZ_CP023695.1"/>
</dbReference>
<dbReference type="InterPro" id="IPR011701">
    <property type="entry name" value="MFS"/>
</dbReference>
<dbReference type="PANTHER" id="PTHR23517">
    <property type="entry name" value="RESISTANCE PROTEIN MDTM, PUTATIVE-RELATED-RELATED"/>
    <property type="match status" value="1"/>
</dbReference>
<keyword evidence="3" id="KW-1003">Cell membrane</keyword>
<dbReference type="KEGG" id="salw:CP975_27535"/>
<dbReference type="PANTHER" id="PTHR23517:SF2">
    <property type="entry name" value="MULTIDRUG RESISTANCE PROTEIN MDTH"/>
    <property type="match status" value="1"/>
</dbReference>
<evidence type="ECO:0000256" key="1">
    <source>
        <dbReference type="ARBA" id="ARBA00004651"/>
    </source>
</evidence>
<dbReference type="GO" id="GO:0005886">
    <property type="term" value="C:plasma membrane"/>
    <property type="evidence" value="ECO:0007669"/>
    <property type="project" value="UniProtKB-SubCell"/>
</dbReference>
<feature type="transmembrane region" description="Helical" evidence="7">
    <location>
        <begin position="264"/>
        <end position="285"/>
    </location>
</feature>
<keyword evidence="4 7" id="KW-0812">Transmembrane</keyword>
<protein>
    <submittedName>
        <fullName evidence="9">MFS transporter</fullName>
    </submittedName>
</protein>
<feature type="transmembrane region" description="Helical" evidence="7">
    <location>
        <begin position="323"/>
        <end position="343"/>
    </location>
</feature>
<dbReference type="InterPro" id="IPR020846">
    <property type="entry name" value="MFS_dom"/>
</dbReference>
<evidence type="ECO:0000256" key="3">
    <source>
        <dbReference type="ARBA" id="ARBA00022475"/>
    </source>
</evidence>
<accession>A0A5J6HMW1</accession>
<sequence length="431" mass="44715">MKVRQGDKDTAREGTRLDRWREKLPQGTAGRQLTAMALIDALGTGVFLSVSVLFLTGAVGLSVGQVSTGLALAAGAGLLTTLPTGMLADRWGVRRLLVIVAVWRALCMVVYAFVPGFVSFLVVAVLMGCVDKAMAPLVQALVGMAVPEADRVRTMAVMGALRNAGYSVGALSGSVALALDTRASYTAVLLCGGALLMALATVAARIPLLPGKVTDPSHLGRRLSVRILTDRPFLAIAVLNVVLAMHLSLLTVGLPLWVSTATTAPRWMVSVLLAVNTALAVLFQVRASRGAGDLTKAAKLMRVSGFSLAVACLLLAATPSFSVVPAAGLLVLGVAALTASELFQSAGGWGISYQLAREGQEATYIALFWLSVGAQQVIGPLLINQLIHGGTLAWAVLAAVQVAAGLAVPPVTRWAARTRSAEKALAYCGSD</sequence>